<reference evidence="3" key="1">
    <citation type="submission" date="2018-06" db="EMBL/GenBank/DDBJ databases">
        <title>Complete genome sequences of Mycoplasma anatis, M. anseris and M. cloacale type strains.</title>
        <authorList>
            <person name="Grozner D."/>
            <person name="Forro B."/>
            <person name="Sulyok K.M."/>
            <person name="Marton S."/>
            <person name="Kreizinger Z."/>
            <person name="Banyai K."/>
            <person name="Gyuranecz M."/>
        </authorList>
    </citation>
    <scope>NUCLEOTIDE SEQUENCE [LARGE SCALE GENOMIC DNA]</scope>
    <source>
        <strain evidence="3">ATCC 49234</strain>
    </source>
</reference>
<accession>A0A2Z4NCB4</accession>
<dbReference type="Proteomes" id="UP000250218">
    <property type="component" value="Chromosome"/>
</dbReference>
<feature type="transmembrane region" description="Helical" evidence="1">
    <location>
        <begin position="12"/>
        <end position="35"/>
    </location>
</feature>
<keyword evidence="1" id="KW-1133">Transmembrane helix</keyword>
<organism evidence="2 3">
    <name type="scientific">[Mycoplasma] anseris</name>
    <dbReference type="NCBI Taxonomy" id="92400"/>
    <lineage>
        <taxon>Bacteria</taxon>
        <taxon>Bacillati</taxon>
        <taxon>Mycoplasmatota</taxon>
        <taxon>Mycoplasmoidales</taxon>
        <taxon>Metamycoplasmataceae</taxon>
        <taxon>Metamycoplasma</taxon>
    </lineage>
</organism>
<dbReference type="KEGG" id="mane:DP065_00240"/>
<feature type="transmembrane region" description="Helical" evidence="1">
    <location>
        <begin position="173"/>
        <end position="199"/>
    </location>
</feature>
<dbReference type="InterPro" id="IPR030940">
    <property type="entry name" value="MG279/MG280"/>
</dbReference>
<dbReference type="NCBIfam" id="TIGR04527">
    <property type="entry name" value="mycoplas_twoTM"/>
    <property type="match status" value="1"/>
</dbReference>
<keyword evidence="1" id="KW-0472">Membrane</keyword>
<dbReference type="EMBL" id="CP030140">
    <property type="protein sequence ID" value="AWX69194.1"/>
    <property type="molecule type" value="Genomic_DNA"/>
</dbReference>
<evidence type="ECO:0000313" key="3">
    <source>
        <dbReference type="Proteomes" id="UP000250218"/>
    </source>
</evidence>
<dbReference type="AlphaFoldDB" id="A0A2Z4NCB4"/>
<keyword evidence="1" id="KW-0812">Transmembrane</keyword>
<dbReference type="Pfam" id="PF23067">
    <property type="entry name" value="MG280"/>
    <property type="match status" value="1"/>
</dbReference>
<evidence type="ECO:0000256" key="1">
    <source>
        <dbReference type="SAM" id="Phobius"/>
    </source>
</evidence>
<dbReference type="RefSeq" id="WP_033178865.1">
    <property type="nucleotide sequence ID" value="NZ_CP030140.1"/>
</dbReference>
<proteinExistence type="predicted"/>
<protein>
    <submittedName>
        <fullName evidence="2">Uncharacterized protein</fullName>
    </submittedName>
</protein>
<evidence type="ECO:0000313" key="2">
    <source>
        <dbReference type="EMBL" id="AWX69194.1"/>
    </source>
</evidence>
<name>A0A2Z4NCB4_9BACT</name>
<gene>
    <name evidence="2" type="ORF">DP065_00240</name>
</gene>
<sequence>MALKVFKNIWKWILIVIGILFCLTSLSSGVLMAVYEKQAITAYKKYVNDNGKYPVLDQLENELNKIDPSKINEPDSYLKPVTTAKENLLELSNKLKEIQSSSINPKIKQELANIISNIETLNTTIDSIINQDGLIYQDLKSFSDNGNKIINTIKQTIFKQDDQTFSKNYHLSWIIIISISGSIIVLMAISSLLYLIFYTKKFGIEIKRRNKSKQLANKIKKIYQKYPEVKEMVDYE</sequence>
<keyword evidence="3" id="KW-1185">Reference proteome</keyword>